<feature type="domain" description="Protein kinase" evidence="2">
    <location>
        <begin position="1"/>
        <end position="176"/>
    </location>
</feature>
<dbReference type="Pfam" id="PF00069">
    <property type="entry name" value="Pkinase"/>
    <property type="match status" value="1"/>
</dbReference>
<reference evidence="3 4" key="1">
    <citation type="journal article" date="2011" name="Science">
        <title>The ecoresponsive genome of Daphnia pulex.</title>
        <authorList>
            <person name="Colbourne J.K."/>
            <person name="Pfrender M.E."/>
            <person name="Gilbert D."/>
            <person name="Thomas W.K."/>
            <person name="Tucker A."/>
            <person name="Oakley T.H."/>
            <person name="Tokishita S."/>
            <person name="Aerts A."/>
            <person name="Arnold G.J."/>
            <person name="Basu M.K."/>
            <person name="Bauer D.J."/>
            <person name="Caceres C.E."/>
            <person name="Carmel L."/>
            <person name="Casola C."/>
            <person name="Choi J.H."/>
            <person name="Detter J.C."/>
            <person name="Dong Q."/>
            <person name="Dusheyko S."/>
            <person name="Eads B.D."/>
            <person name="Frohlich T."/>
            <person name="Geiler-Samerotte K.A."/>
            <person name="Gerlach D."/>
            <person name="Hatcher P."/>
            <person name="Jogdeo S."/>
            <person name="Krijgsveld J."/>
            <person name="Kriventseva E.V."/>
            <person name="Kultz D."/>
            <person name="Laforsch C."/>
            <person name="Lindquist E."/>
            <person name="Lopez J."/>
            <person name="Manak J.R."/>
            <person name="Muller J."/>
            <person name="Pangilinan J."/>
            <person name="Patwardhan R.P."/>
            <person name="Pitluck S."/>
            <person name="Pritham E.J."/>
            <person name="Rechtsteiner A."/>
            <person name="Rho M."/>
            <person name="Rogozin I.B."/>
            <person name="Sakarya O."/>
            <person name="Salamov A."/>
            <person name="Schaack S."/>
            <person name="Shapiro H."/>
            <person name="Shiga Y."/>
            <person name="Skalitzky C."/>
            <person name="Smith Z."/>
            <person name="Souvorov A."/>
            <person name="Sung W."/>
            <person name="Tang Z."/>
            <person name="Tsuchiya D."/>
            <person name="Tu H."/>
            <person name="Vos H."/>
            <person name="Wang M."/>
            <person name="Wolf Y.I."/>
            <person name="Yamagata H."/>
            <person name="Yamada T."/>
            <person name="Ye Y."/>
            <person name="Shaw J.R."/>
            <person name="Andrews J."/>
            <person name="Crease T.J."/>
            <person name="Tang H."/>
            <person name="Lucas S.M."/>
            <person name="Robertson H.M."/>
            <person name="Bork P."/>
            <person name="Koonin E.V."/>
            <person name="Zdobnov E.M."/>
            <person name="Grigoriev I.V."/>
            <person name="Lynch M."/>
            <person name="Boore J.L."/>
        </authorList>
    </citation>
    <scope>NUCLEOTIDE SEQUENCE [LARGE SCALE GENOMIC DNA]</scope>
</reference>
<name>E9GBF6_DAPPU</name>
<feature type="region of interest" description="Disordered" evidence="1">
    <location>
        <begin position="149"/>
        <end position="176"/>
    </location>
</feature>
<keyword evidence="4" id="KW-1185">Reference proteome</keyword>
<dbReference type="InterPro" id="IPR011009">
    <property type="entry name" value="Kinase-like_dom_sf"/>
</dbReference>
<dbReference type="Proteomes" id="UP000000305">
    <property type="component" value="Unassembled WGS sequence"/>
</dbReference>
<dbReference type="GO" id="GO:0005524">
    <property type="term" value="F:ATP binding"/>
    <property type="evidence" value="ECO:0007669"/>
    <property type="project" value="InterPro"/>
</dbReference>
<evidence type="ECO:0000313" key="3">
    <source>
        <dbReference type="EMBL" id="EFX83163.1"/>
    </source>
</evidence>
<evidence type="ECO:0000256" key="1">
    <source>
        <dbReference type="SAM" id="MobiDB-lite"/>
    </source>
</evidence>
<dbReference type="OrthoDB" id="4062651at2759"/>
<proteinExistence type="predicted"/>
<dbReference type="GO" id="GO:0004521">
    <property type="term" value="F:RNA endonuclease activity"/>
    <property type="evidence" value="ECO:0000318"/>
    <property type="project" value="GO_Central"/>
</dbReference>
<protein>
    <recommendedName>
        <fullName evidence="2">Protein kinase domain-containing protein</fullName>
    </recommendedName>
</protein>
<dbReference type="eggNOG" id="KOG1027">
    <property type="taxonomic scope" value="Eukaryota"/>
</dbReference>
<evidence type="ECO:0000259" key="2">
    <source>
        <dbReference type="PROSITE" id="PS50011"/>
    </source>
</evidence>
<dbReference type="GO" id="GO:0036498">
    <property type="term" value="P:IRE1-mediated unfolded protein response"/>
    <property type="evidence" value="ECO:0000318"/>
    <property type="project" value="GO_Central"/>
</dbReference>
<dbReference type="SUPFAM" id="SSF56112">
    <property type="entry name" value="Protein kinase-like (PK-like)"/>
    <property type="match status" value="1"/>
</dbReference>
<dbReference type="PhylomeDB" id="E9GBF6"/>
<sequence>MPPSLTVLHQLAVGLECIHKMGLVHRDLKPENVLIWEDPRKGNVLLKWADFGLCKPVNERGSYSMSGVRGTFDWLAPEILNLFYDEELSQSESETTSTVKRGTIQSDVFSEGLVFGYFLLVGRHPFGFRHQIRTHILENEPVNLDNKFAGLPVQHPPTPKTSEVQQPVSLDHCHLP</sequence>
<dbReference type="KEGG" id="dpx:DAPPUDRAFT_223518"/>
<dbReference type="EMBL" id="GL732538">
    <property type="protein sequence ID" value="EFX83163.1"/>
    <property type="molecule type" value="Genomic_DNA"/>
</dbReference>
<dbReference type="PANTHER" id="PTHR13954">
    <property type="entry name" value="IRE1-RELATED"/>
    <property type="match status" value="1"/>
</dbReference>
<dbReference type="PANTHER" id="PTHR13954:SF6">
    <property type="entry name" value="NON-SPECIFIC SERINE_THREONINE PROTEIN KINASE"/>
    <property type="match status" value="1"/>
</dbReference>
<dbReference type="PROSITE" id="PS50011">
    <property type="entry name" value="PROTEIN_KINASE_DOM"/>
    <property type="match status" value="1"/>
</dbReference>
<gene>
    <name evidence="3" type="ORF">DAPPUDRAFT_223518</name>
</gene>
<organism evidence="3 4">
    <name type="scientific">Daphnia pulex</name>
    <name type="common">Water flea</name>
    <dbReference type="NCBI Taxonomy" id="6669"/>
    <lineage>
        <taxon>Eukaryota</taxon>
        <taxon>Metazoa</taxon>
        <taxon>Ecdysozoa</taxon>
        <taxon>Arthropoda</taxon>
        <taxon>Crustacea</taxon>
        <taxon>Branchiopoda</taxon>
        <taxon>Diplostraca</taxon>
        <taxon>Cladocera</taxon>
        <taxon>Anomopoda</taxon>
        <taxon>Daphniidae</taxon>
        <taxon>Daphnia</taxon>
    </lineage>
</organism>
<dbReference type="InterPro" id="IPR045133">
    <property type="entry name" value="IRE1/2-like"/>
</dbReference>
<dbReference type="InterPro" id="IPR000719">
    <property type="entry name" value="Prot_kinase_dom"/>
</dbReference>
<dbReference type="GO" id="GO:0070059">
    <property type="term" value="P:intrinsic apoptotic signaling pathway in response to endoplasmic reticulum stress"/>
    <property type="evidence" value="ECO:0000318"/>
    <property type="project" value="GO_Central"/>
</dbReference>
<dbReference type="InterPro" id="IPR008271">
    <property type="entry name" value="Ser/Thr_kinase_AS"/>
</dbReference>
<dbReference type="GO" id="GO:0004674">
    <property type="term" value="F:protein serine/threonine kinase activity"/>
    <property type="evidence" value="ECO:0000318"/>
    <property type="project" value="GO_Central"/>
</dbReference>
<dbReference type="HOGENOM" id="CLU_000288_7_1_1"/>
<dbReference type="PROSITE" id="PS00108">
    <property type="entry name" value="PROTEIN_KINASE_ST"/>
    <property type="match status" value="1"/>
</dbReference>
<dbReference type="FunFam" id="1.10.510.10:FF:002457">
    <property type="match status" value="1"/>
</dbReference>
<dbReference type="AlphaFoldDB" id="E9GBF6"/>
<evidence type="ECO:0000313" key="4">
    <source>
        <dbReference type="Proteomes" id="UP000000305"/>
    </source>
</evidence>
<dbReference type="GO" id="GO:0005783">
    <property type="term" value="C:endoplasmic reticulum"/>
    <property type="evidence" value="ECO:0000318"/>
    <property type="project" value="GO_Central"/>
</dbReference>
<dbReference type="InParanoid" id="E9GBF6"/>
<accession>E9GBF6</accession>
<dbReference type="STRING" id="6669.E9GBF6"/>
<dbReference type="GO" id="GO:0051082">
    <property type="term" value="F:unfolded protein binding"/>
    <property type="evidence" value="ECO:0000318"/>
    <property type="project" value="GO_Central"/>
</dbReference>
<dbReference type="Gene3D" id="1.10.510.10">
    <property type="entry name" value="Transferase(Phosphotransferase) domain 1"/>
    <property type="match status" value="1"/>
</dbReference>